<dbReference type="AlphaFoldDB" id="A0AA40CKG9"/>
<keyword evidence="8" id="KW-1185">Reference proteome</keyword>
<feature type="binding site" description="axial binding residue" evidence="5">
    <location>
        <position position="464"/>
    </location>
    <ligand>
        <name>heme</name>
        <dbReference type="ChEBI" id="CHEBI:30413"/>
    </ligand>
    <ligandPart>
        <name>Fe</name>
        <dbReference type="ChEBI" id="CHEBI:18248"/>
    </ligandPart>
</feature>
<keyword evidence="6" id="KW-0812">Transmembrane</keyword>
<dbReference type="GO" id="GO:0020037">
    <property type="term" value="F:heme binding"/>
    <property type="evidence" value="ECO:0007669"/>
    <property type="project" value="InterPro"/>
</dbReference>
<comment type="cofactor">
    <cofactor evidence="5">
        <name>heme</name>
        <dbReference type="ChEBI" id="CHEBI:30413"/>
    </cofactor>
</comment>
<dbReference type="GO" id="GO:0004497">
    <property type="term" value="F:monooxygenase activity"/>
    <property type="evidence" value="ECO:0007669"/>
    <property type="project" value="InterPro"/>
</dbReference>
<organism evidence="7 8">
    <name type="scientific">Cercophora newfieldiana</name>
    <dbReference type="NCBI Taxonomy" id="92897"/>
    <lineage>
        <taxon>Eukaryota</taxon>
        <taxon>Fungi</taxon>
        <taxon>Dikarya</taxon>
        <taxon>Ascomycota</taxon>
        <taxon>Pezizomycotina</taxon>
        <taxon>Sordariomycetes</taxon>
        <taxon>Sordariomycetidae</taxon>
        <taxon>Sordariales</taxon>
        <taxon>Lasiosphaeriaceae</taxon>
        <taxon>Cercophora</taxon>
    </lineage>
</organism>
<keyword evidence="2 5" id="KW-0349">Heme</keyword>
<dbReference type="PRINTS" id="PR00463">
    <property type="entry name" value="EP450I"/>
</dbReference>
<protein>
    <submittedName>
        <fullName evidence="7">Cytochrome P450</fullName>
    </submittedName>
</protein>
<reference evidence="7" key="1">
    <citation type="submission" date="2023-06" db="EMBL/GenBank/DDBJ databases">
        <title>Genome-scale phylogeny and comparative genomics of the fungal order Sordariales.</title>
        <authorList>
            <consortium name="Lawrence Berkeley National Laboratory"/>
            <person name="Hensen N."/>
            <person name="Bonometti L."/>
            <person name="Westerberg I."/>
            <person name="Brannstrom I.O."/>
            <person name="Guillou S."/>
            <person name="Cros-Aarteil S."/>
            <person name="Calhoun S."/>
            <person name="Haridas S."/>
            <person name="Kuo A."/>
            <person name="Mondo S."/>
            <person name="Pangilinan J."/>
            <person name="Riley R."/>
            <person name="Labutti K."/>
            <person name="Andreopoulos B."/>
            <person name="Lipzen A."/>
            <person name="Chen C."/>
            <person name="Yanf M."/>
            <person name="Daum C."/>
            <person name="Ng V."/>
            <person name="Clum A."/>
            <person name="Steindorff A."/>
            <person name="Ohm R."/>
            <person name="Martin F."/>
            <person name="Silar P."/>
            <person name="Natvig D."/>
            <person name="Lalanne C."/>
            <person name="Gautier V."/>
            <person name="Ament-Velasquez S.L."/>
            <person name="Kruys A."/>
            <person name="Hutchinson M.I."/>
            <person name="Powell A.J."/>
            <person name="Barry K."/>
            <person name="Miller A.N."/>
            <person name="Grigoriev I.V."/>
            <person name="Debuchy R."/>
            <person name="Gladieux P."/>
            <person name="Thoren M.H."/>
            <person name="Johannesson H."/>
        </authorList>
    </citation>
    <scope>NUCLEOTIDE SEQUENCE</scope>
    <source>
        <strain evidence="7">SMH2532-1</strain>
    </source>
</reference>
<comment type="caution">
    <text evidence="7">The sequence shown here is derived from an EMBL/GenBank/DDBJ whole genome shotgun (WGS) entry which is preliminary data.</text>
</comment>
<dbReference type="EMBL" id="JAULSV010000006">
    <property type="protein sequence ID" value="KAK0641722.1"/>
    <property type="molecule type" value="Genomic_DNA"/>
</dbReference>
<gene>
    <name evidence="7" type="ORF">B0T16DRAFT_439251</name>
</gene>
<dbReference type="PANTHER" id="PTHR24305:SF166">
    <property type="entry name" value="CYTOCHROME P450 12A4, MITOCHONDRIAL-RELATED"/>
    <property type="match status" value="1"/>
</dbReference>
<dbReference type="PANTHER" id="PTHR24305">
    <property type="entry name" value="CYTOCHROME P450"/>
    <property type="match status" value="1"/>
</dbReference>
<dbReference type="Proteomes" id="UP001174936">
    <property type="component" value="Unassembled WGS sequence"/>
</dbReference>
<evidence type="ECO:0000256" key="6">
    <source>
        <dbReference type="SAM" id="Phobius"/>
    </source>
</evidence>
<sequence>MSDLRQCAAVSLAMTLIWASTHDKLPIVGNDPSTSVLAYSFFYYFAIIYALLKFYRIFIYPYYISPLRDIPGPTNNQFLIGQFKHIVSAFSPNSLFLAWSARWPDEPFIRYLGPLNKEILLVNTPEAHKEVLMTNWDSFRKPSLFRHLVEDITGPGSLLFAEGNASRRYRKILSEPFSVPKLKVVFSVFQEKAELLAQYFASHLDENGEGIFDSEDTPDYWRVSMRRWALTLLVSRCLFLPIDTSYLHAIARIRGGVTECVHDRMKAIEETEARGEKFSTSMLPNGGRDLLTLIIEERQNFKGSSDELSVSEMVDQLVTFLPAGHETIAGAMTWASYILATNTAVQTKLRTEILSLLSTLPPGTPPSWNDIDRLTYLNNFAKEIVRLYPTATLSYREAKSDITICGRFLPKNTPLLFVWAVASQSKATWGPDADQVVPERWERLSGKAADPYAWQSFASGPRVCIGKNYAMMEMKAFLMAIVPKFRFVKSEEIEKLGGRHPPYITPALTLWPKGPMMVGLQRI</sequence>
<proteinExistence type="inferred from homology"/>
<dbReference type="InterPro" id="IPR001128">
    <property type="entry name" value="Cyt_P450"/>
</dbReference>
<dbReference type="Pfam" id="PF00067">
    <property type="entry name" value="p450"/>
    <property type="match status" value="1"/>
</dbReference>
<dbReference type="InterPro" id="IPR050121">
    <property type="entry name" value="Cytochrome_P450_monoxygenase"/>
</dbReference>
<dbReference type="GO" id="GO:0016705">
    <property type="term" value="F:oxidoreductase activity, acting on paired donors, with incorporation or reduction of molecular oxygen"/>
    <property type="evidence" value="ECO:0007669"/>
    <property type="project" value="InterPro"/>
</dbReference>
<keyword evidence="3 5" id="KW-0479">Metal-binding</keyword>
<evidence type="ECO:0000256" key="4">
    <source>
        <dbReference type="ARBA" id="ARBA00023004"/>
    </source>
</evidence>
<dbReference type="InterPro" id="IPR036396">
    <property type="entry name" value="Cyt_P450_sf"/>
</dbReference>
<keyword evidence="6" id="KW-0472">Membrane</keyword>
<evidence type="ECO:0000256" key="5">
    <source>
        <dbReference type="PIRSR" id="PIRSR602401-1"/>
    </source>
</evidence>
<evidence type="ECO:0000313" key="7">
    <source>
        <dbReference type="EMBL" id="KAK0641722.1"/>
    </source>
</evidence>
<keyword evidence="6" id="KW-1133">Transmembrane helix</keyword>
<evidence type="ECO:0000313" key="8">
    <source>
        <dbReference type="Proteomes" id="UP001174936"/>
    </source>
</evidence>
<dbReference type="PRINTS" id="PR00385">
    <property type="entry name" value="P450"/>
</dbReference>
<dbReference type="InterPro" id="IPR002401">
    <property type="entry name" value="Cyt_P450_E_grp-I"/>
</dbReference>
<keyword evidence="4 5" id="KW-0408">Iron</keyword>
<feature type="transmembrane region" description="Helical" evidence="6">
    <location>
        <begin position="35"/>
        <end position="52"/>
    </location>
</feature>
<evidence type="ECO:0000256" key="1">
    <source>
        <dbReference type="ARBA" id="ARBA00010617"/>
    </source>
</evidence>
<dbReference type="Gene3D" id="1.10.630.10">
    <property type="entry name" value="Cytochrome P450"/>
    <property type="match status" value="1"/>
</dbReference>
<dbReference type="GO" id="GO:0005506">
    <property type="term" value="F:iron ion binding"/>
    <property type="evidence" value="ECO:0007669"/>
    <property type="project" value="InterPro"/>
</dbReference>
<comment type="similarity">
    <text evidence="1">Belongs to the cytochrome P450 family.</text>
</comment>
<name>A0AA40CKG9_9PEZI</name>
<evidence type="ECO:0000256" key="3">
    <source>
        <dbReference type="ARBA" id="ARBA00022723"/>
    </source>
</evidence>
<accession>A0AA40CKG9</accession>
<dbReference type="SUPFAM" id="SSF48264">
    <property type="entry name" value="Cytochrome P450"/>
    <property type="match status" value="1"/>
</dbReference>
<evidence type="ECO:0000256" key="2">
    <source>
        <dbReference type="ARBA" id="ARBA00022617"/>
    </source>
</evidence>